<comment type="caution">
    <text evidence="1">The sequence shown here is derived from an EMBL/GenBank/DDBJ whole genome shotgun (WGS) entry which is preliminary data.</text>
</comment>
<reference evidence="1" key="1">
    <citation type="submission" date="2022-04" db="EMBL/GenBank/DDBJ databases">
        <title>Genome of the entomopathogenic fungus Entomophthora muscae.</title>
        <authorList>
            <person name="Elya C."/>
            <person name="Lovett B.R."/>
            <person name="Lee E."/>
            <person name="Macias A.M."/>
            <person name="Hajek A.E."/>
            <person name="De Bivort B.L."/>
            <person name="Kasson M.T."/>
            <person name="De Fine Licht H.H."/>
            <person name="Stajich J.E."/>
        </authorList>
    </citation>
    <scope>NUCLEOTIDE SEQUENCE</scope>
    <source>
        <strain evidence="1">Berkeley</strain>
    </source>
</reference>
<dbReference type="Proteomes" id="UP001165960">
    <property type="component" value="Unassembled WGS sequence"/>
</dbReference>
<keyword evidence="2" id="KW-1185">Reference proteome</keyword>
<dbReference type="EMBL" id="QTSX02005684">
    <property type="protein sequence ID" value="KAJ9059456.1"/>
    <property type="molecule type" value="Genomic_DNA"/>
</dbReference>
<protein>
    <submittedName>
        <fullName evidence="1">Uncharacterized protein</fullName>
    </submittedName>
</protein>
<evidence type="ECO:0000313" key="1">
    <source>
        <dbReference type="EMBL" id="KAJ9059456.1"/>
    </source>
</evidence>
<proteinExistence type="predicted"/>
<accession>A0ACC2SB10</accession>
<name>A0ACC2SB10_9FUNG</name>
<evidence type="ECO:0000313" key="2">
    <source>
        <dbReference type="Proteomes" id="UP001165960"/>
    </source>
</evidence>
<gene>
    <name evidence="1" type="ORF">DSO57_1002033</name>
</gene>
<sequence length="227" mass="24937">MQNMGNKKPISKFQQKRPGVNVVLQEEEPENQEGSSEGDGCRESLSPEPEPPPTKVTSYKSIFAVLFSPVPGTKGLPKRSERLQARRALAQAISTTIENPTAKLYLLQSIESDNTDPQDDPDGPSIFVTVIISLLLQTILKALNPQGVHTTLPMKLHNPILRLCTWIEVTIFDTPFRAVLDTGAPTNIISSCLMRRLVFLPDISYAESFFKAGVESIKSNGAYSVSP</sequence>
<organism evidence="1 2">
    <name type="scientific">Entomophthora muscae</name>
    <dbReference type="NCBI Taxonomy" id="34485"/>
    <lineage>
        <taxon>Eukaryota</taxon>
        <taxon>Fungi</taxon>
        <taxon>Fungi incertae sedis</taxon>
        <taxon>Zoopagomycota</taxon>
        <taxon>Entomophthoromycotina</taxon>
        <taxon>Entomophthoromycetes</taxon>
        <taxon>Entomophthorales</taxon>
        <taxon>Entomophthoraceae</taxon>
        <taxon>Entomophthora</taxon>
    </lineage>
</organism>